<feature type="chain" id="PRO_5003254281" evidence="1">
    <location>
        <begin position="24"/>
        <end position="220"/>
    </location>
</feature>
<dbReference type="EMBL" id="CP002455">
    <property type="protein sequence ID" value="ADX68465.1"/>
    <property type="molecule type" value="Genomic_DNA"/>
</dbReference>
<evidence type="ECO:0000313" key="2">
    <source>
        <dbReference type="EMBL" id="ADX68465.1"/>
    </source>
</evidence>
<accession>F0P0A5</accession>
<feature type="signal peptide" evidence="1">
    <location>
        <begin position="1"/>
        <end position="23"/>
    </location>
</feature>
<organism evidence="2 3">
    <name type="scientific">Weeksella virosa (strain ATCC 43766 / DSM 16922 / JCM 21250 / CCUG 30538 / CDC 9751 / IAM 14551 / NBRC 16016 / NCTC 11634 / CL345/78)</name>
    <dbReference type="NCBI Taxonomy" id="865938"/>
    <lineage>
        <taxon>Bacteria</taxon>
        <taxon>Pseudomonadati</taxon>
        <taxon>Bacteroidota</taxon>
        <taxon>Flavobacteriia</taxon>
        <taxon>Flavobacteriales</taxon>
        <taxon>Weeksellaceae</taxon>
        <taxon>Weeksella</taxon>
    </lineage>
</organism>
<name>F0P0A5_WEEVC</name>
<protein>
    <submittedName>
        <fullName evidence="2">Uncharacterized protein</fullName>
    </submittedName>
</protein>
<evidence type="ECO:0000256" key="1">
    <source>
        <dbReference type="SAM" id="SignalP"/>
    </source>
</evidence>
<dbReference type="STRING" id="865938.Weevi_1774"/>
<sequence length="220" mass="23792">MINHLLKTLITFALLLVTSIAYSQVDQELLLGTGNKAYGVDLAELQDGTPGSTYEWTVTPSTDVSFPPGIGENIITNDNKATINWSQAPEGEYEIKVVEKNLTCSDEQTFWVKIIRPKTDITVTPPTEKICAGSSTSFQISDALAGSILHYTVTNGTPTEGNITIDASGKASINLTHDGSENSLILTINSIEINGRTYLLTITETIEINIVKTSEITPLD</sequence>
<keyword evidence="1" id="KW-0732">Signal</keyword>
<reference evidence="2 3" key="1">
    <citation type="journal article" date="2011" name="Stand. Genomic Sci.">
        <title>Complete genome sequence of Weeksella virosa type strain (9751).</title>
        <authorList>
            <person name="Lang E."/>
            <person name="Teshima H."/>
            <person name="Lucas S."/>
            <person name="Lapidus A."/>
            <person name="Hammon N."/>
            <person name="Deshpande S."/>
            <person name="Nolan M."/>
            <person name="Cheng J.F."/>
            <person name="Pitluck S."/>
            <person name="Liolios K."/>
            <person name="Pagani I."/>
            <person name="Mikhailova N."/>
            <person name="Ivanova N."/>
            <person name="Mavromatis K."/>
            <person name="Pati A."/>
            <person name="Tapia R."/>
            <person name="Han C."/>
            <person name="Goodwin L."/>
            <person name="Chen A."/>
            <person name="Palaniappan K."/>
            <person name="Land M."/>
            <person name="Hauser L."/>
            <person name="Chang Y.J."/>
            <person name="Jeffries C.D."/>
            <person name="Brambilla E.M."/>
            <person name="Kopitz M."/>
            <person name="Rohde M."/>
            <person name="Goker M."/>
            <person name="Tindall B.J."/>
            <person name="Detter J.C."/>
            <person name="Woyke T."/>
            <person name="Bristow J."/>
            <person name="Eisen J.A."/>
            <person name="Markowitz V."/>
            <person name="Hugenholtz P."/>
            <person name="Klenk H.P."/>
            <person name="Kyrpides N.C."/>
        </authorList>
    </citation>
    <scope>NUCLEOTIDE SEQUENCE [LARGE SCALE GENOMIC DNA]</scope>
    <source>
        <strain evidence="3">ATCC 43766 / DSM 16922 / JCM 21250 / NBRC 16016 / NCTC 11634 / CL345/78</strain>
    </source>
</reference>
<dbReference type="RefSeq" id="WP_013598854.1">
    <property type="nucleotide sequence ID" value="NC_015144.1"/>
</dbReference>
<dbReference type="HOGENOM" id="CLU_1255546_0_0_10"/>
<evidence type="ECO:0000313" key="3">
    <source>
        <dbReference type="Proteomes" id="UP000008641"/>
    </source>
</evidence>
<reference evidence="3" key="2">
    <citation type="journal article" date="2011" name="Stand. Genomic Sci.">
        <title>Complete genome sequence of Weeksella virosa type strain (9751T).</title>
        <authorList>
            <person name="Lang E."/>
            <person name="Teshima H."/>
            <person name="Lucas S."/>
            <person name="Lapidus A."/>
            <person name="Hammon N."/>
            <person name="Deshpande S."/>
            <person name="Nolan M."/>
            <person name="Cheng J."/>
            <person name="Pitluck S."/>
            <person name="Liolios K."/>
            <person name="Pagani I."/>
            <person name="Mikhailova N."/>
            <person name="Ivanova N."/>
            <person name="Mavromatis K."/>
            <person name="Pati A."/>
            <person name="Tapia R."/>
            <person name="Han C."/>
            <person name="Goodwin L."/>
            <person name="Chen A."/>
            <person name="Palaniappan K."/>
            <person name="Land M."/>
            <person name="Hauser L."/>
            <person name="Chang Y."/>
            <person name="Jeffries C."/>
            <person name="Brambilla E."/>
            <person name="Kopitz M."/>
            <person name="Rohde M."/>
            <person name="Goker M."/>
            <person name="Tindall B."/>
            <person name="Detter J."/>
            <person name="Woyke T."/>
            <person name="Bristow J."/>
            <person name="Eisen J."/>
            <person name="Markowitz V."/>
            <person name="Hugenholtz P."/>
            <person name="Klenk H."/>
            <person name="Kyrpides N."/>
        </authorList>
    </citation>
    <scope>NUCLEOTIDE SEQUENCE [LARGE SCALE GENOMIC DNA]</scope>
    <source>
        <strain evidence="3">ATCC 43766 / DSM 16922 / JCM 21250 / NBRC 16016 / NCTC 11634 / CL345/78</strain>
    </source>
</reference>
<gene>
    <name evidence="2" type="ordered locus">Weevi_1774</name>
</gene>
<proteinExistence type="predicted"/>
<dbReference type="AlphaFoldDB" id="F0P0A5"/>
<dbReference type="KEGG" id="wvi:Weevi_1774"/>
<dbReference type="Proteomes" id="UP000008641">
    <property type="component" value="Chromosome"/>
</dbReference>
<keyword evidence="3" id="KW-1185">Reference proteome</keyword>